<dbReference type="SUPFAM" id="SSF49584">
    <property type="entry name" value="Periplasmic chaperone C-domain"/>
    <property type="match status" value="1"/>
</dbReference>
<dbReference type="GeneID" id="78234419"/>
<evidence type="ECO:0000259" key="9">
    <source>
        <dbReference type="Pfam" id="PF02753"/>
    </source>
</evidence>
<name>A0AAJ5QJN0_9GAMM</name>
<evidence type="ECO:0000256" key="6">
    <source>
        <dbReference type="ARBA" id="ARBA00023186"/>
    </source>
</evidence>
<dbReference type="InterPro" id="IPR050643">
    <property type="entry name" value="Periplasmic_pilus_chap"/>
</dbReference>
<comment type="subcellular location">
    <subcellularLocation>
        <location evidence="1">Periplasm</location>
    </subcellularLocation>
</comment>
<dbReference type="InterPro" id="IPR001829">
    <property type="entry name" value="Pili_assmbl_chaperone_bac"/>
</dbReference>
<dbReference type="InterPro" id="IPR016148">
    <property type="entry name" value="Pili_assmbl_chaperone_C"/>
</dbReference>
<dbReference type="Proteomes" id="UP001211544">
    <property type="component" value="Chromosome"/>
</dbReference>
<dbReference type="InterPro" id="IPR016147">
    <property type="entry name" value="Pili_assmbl_chaperone_N"/>
</dbReference>
<evidence type="ECO:0000259" key="8">
    <source>
        <dbReference type="Pfam" id="PF00345"/>
    </source>
</evidence>
<evidence type="ECO:0000313" key="11">
    <source>
        <dbReference type="Proteomes" id="UP001211544"/>
    </source>
</evidence>
<feature type="chain" id="PRO_5042473184" evidence="7">
    <location>
        <begin position="21"/>
        <end position="226"/>
    </location>
</feature>
<gene>
    <name evidence="10" type="ORF">N5580_15715</name>
</gene>
<dbReference type="InterPro" id="IPR008962">
    <property type="entry name" value="PapD-like_sf"/>
</dbReference>
<dbReference type="GO" id="GO:0071555">
    <property type="term" value="P:cell wall organization"/>
    <property type="evidence" value="ECO:0007669"/>
    <property type="project" value="InterPro"/>
</dbReference>
<comment type="similarity">
    <text evidence="2">Belongs to the periplasmic pilus chaperone family.</text>
</comment>
<dbReference type="InterPro" id="IPR036316">
    <property type="entry name" value="Pili_assmbl_chap_C_dom_sf"/>
</dbReference>
<evidence type="ECO:0000256" key="5">
    <source>
        <dbReference type="ARBA" id="ARBA00022764"/>
    </source>
</evidence>
<dbReference type="AlphaFoldDB" id="A0AAJ5QJN0"/>
<evidence type="ECO:0000256" key="3">
    <source>
        <dbReference type="ARBA" id="ARBA00022558"/>
    </source>
</evidence>
<evidence type="ECO:0000256" key="4">
    <source>
        <dbReference type="ARBA" id="ARBA00022729"/>
    </source>
</evidence>
<reference evidence="10 11" key="1">
    <citation type="journal article" date="2022" name="J Glob Antimicrob Resist">
        <title>First complete genome of a multidrug resistant strain of the novel human pathogen Kalamiella piersonii (GABEKP28) identified in human saliva.</title>
        <authorList>
            <person name="McDonagh F."/>
            <person name="Singh N.K."/>
            <person name="Venkateswaran K."/>
            <person name="Lonappan A.M."/>
            <person name="Hallahan B."/>
            <person name="Tuohy A."/>
            <person name="Burke L."/>
            <person name="Kovarova A."/>
            <person name="Miliotis G."/>
        </authorList>
    </citation>
    <scope>NUCLEOTIDE SEQUENCE [LARGE SCALE GENOMIC DNA]</scope>
    <source>
        <strain evidence="10 11">GABEKP28</strain>
    </source>
</reference>
<organism evidence="10 11">
    <name type="scientific">Pantoea piersonii</name>
    <dbReference type="NCBI Taxonomy" id="2364647"/>
    <lineage>
        <taxon>Bacteria</taxon>
        <taxon>Pseudomonadati</taxon>
        <taxon>Pseudomonadota</taxon>
        <taxon>Gammaproteobacteria</taxon>
        <taxon>Enterobacterales</taxon>
        <taxon>Erwiniaceae</taxon>
        <taxon>Pantoea</taxon>
    </lineage>
</organism>
<keyword evidence="4 7" id="KW-0732">Signal</keyword>
<dbReference type="Pfam" id="PF00345">
    <property type="entry name" value="PapD_N"/>
    <property type="match status" value="1"/>
</dbReference>
<dbReference type="RefSeq" id="WP_120455548.1">
    <property type="nucleotide sequence ID" value="NZ_CP104758.1"/>
</dbReference>
<evidence type="ECO:0000313" key="10">
    <source>
        <dbReference type="EMBL" id="WBG90509.1"/>
    </source>
</evidence>
<keyword evidence="6" id="KW-0143">Chaperone</keyword>
<keyword evidence="3" id="KW-1029">Fimbrium biogenesis</keyword>
<dbReference type="PRINTS" id="PR00969">
    <property type="entry name" value="CHAPERONPILI"/>
</dbReference>
<dbReference type="Gene3D" id="2.60.40.10">
    <property type="entry name" value="Immunoglobulins"/>
    <property type="match status" value="2"/>
</dbReference>
<keyword evidence="11" id="KW-1185">Reference proteome</keyword>
<dbReference type="EMBL" id="CP104758">
    <property type="protein sequence ID" value="WBG90509.1"/>
    <property type="molecule type" value="Genomic_DNA"/>
</dbReference>
<accession>A0AAJ5QJN0</accession>
<dbReference type="InterPro" id="IPR013783">
    <property type="entry name" value="Ig-like_fold"/>
</dbReference>
<dbReference type="Pfam" id="PF02753">
    <property type="entry name" value="PapD_C"/>
    <property type="match status" value="1"/>
</dbReference>
<proteinExistence type="inferred from homology"/>
<dbReference type="PANTHER" id="PTHR30251:SF0">
    <property type="entry name" value="FIMBRIAL CHAPERONE PROTEIN ELFD-RELATED"/>
    <property type="match status" value="1"/>
</dbReference>
<dbReference type="FunFam" id="2.60.40.10:FF:000458">
    <property type="entry name" value="Molecular chaperone FimC"/>
    <property type="match status" value="1"/>
</dbReference>
<dbReference type="SUPFAM" id="SSF49354">
    <property type="entry name" value="PapD-like"/>
    <property type="match status" value="1"/>
</dbReference>
<evidence type="ECO:0000256" key="7">
    <source>
        <dbReference type="SAM" id="SignalP"/>
    </source>
</evidence>
<feature type="domain" description="Pili assembly chaperone C-terminal" evidence="9">
    <location>
        <begin position="163"/>
        <end position="218"/>
    </location>
</feature>
<evidence type="ECO:0000256" key="2">
    <source>
        <dbReference type="ARBA" id="ARBA00007399"/>
    </source>
</evidence>
<dbReference type="PANTHER" id="PTHR30251">
    <property type="entry name" value="PILUS ASSEMBLY CHAPERONE"/>
    <property type="match status" value="1"/>
</dbReference>
<dbReference type="GO" id="GO:0030288">
    <property type="term" value="C:outer membrane-bounded periplasmic space"/>
    <property type="evidence" value="ECO:0007669"/>
    <property type="project" value="InterPro"/>
</dbReference>
<feature type="domain" description="Pili assembly chaperone N-terminal" evidence="8">
    <location>
        <begin position="23"/>
        <end position="141"/>
    </location>
</feature>
<keyword evidence="5" id="KW-0574">Periplasm</keyword>
<sequence>MASLFVFFALVFANSYSAVAGGVLLGATRVIYSQGDKQASLAVKNTDDKLRYLIQTWVEDKGGKKSSDFIITPPLFVSNAKSENTLRIVYVGGALPTDRESVYYLNSKAIPEFDKDKLENKNVLKMAVLTRIKIFVRPKDLALMSESAPEALKFHFDGSKLTIDNPTPYYVSLVQFYVGGKEQPNTLVAPKGKTIVNTGNSIKRDITYKAVNDYGAITKKYNGVLF</sequence>
<dbReference type="KEGG" id="kpie:N5580_15715"/>
<evidence type="ECO:0000256" key="1">
    <source>
        <dbReference type="ARBA" id="ARBA00004418"/>
    </source>
</evidence>
<feature type="signal peptide" evidence="7">
    <location>
        <begin position="1"/>
        <end position="20"/>
    </location>
</feature>
<protein>
    <submittedName>
        <fullName evidence="10">Fimbria/pilus periplasmic chaperone</fullName>
    </submittedName>
</protein>